<name>A0A9P2WS35_THEFU</name>
<evidence type="ECO:0000256" key="3">
    <source>
        <dbReference type="ARBA" id="ARBA00022679"/>
    </source>
</evidence>
<keyword evidence="2" id="KW-1003">Cell membrane</keyword>
<dbReference type="InterPro" id="IPR016570">
    <property type="entry name" value="UCP010361"/>
</dbReference>
<comment type="similarity">
    <text evidence="7">Belongs to the glycosyltransferase 87 family.</text>
</comment>
<evidence type="ECO:0008006" key="12">
    <source>
        <dbReference type="Google" id="ProtNLM"/>
    </source>
</evidence>
<feature type="transmembrane region" description="Helical" evidence="9">
    <location>
        <begin position="289"/>
        <end position="305"/>
    </location>
</feature>
<keyword evidence="11" id="KW-1185">Reference proteome</keyword>
<comment type="subcellular location">
    <subcellularLocation>
        <location evidence="1">Cell membrane</location>
        <topology evidence="1">Multi-pass membrane protein</topology>
    </subcellularLocation>
</comment>
<comment type="caution">
    <text evidence="10">The sequence shown here is derived from an EMBL/GenBank/DDBJ whole genome shotgun (WGS) entry which is preliminary data.</text>
</comment>
<keyword evidence="4 9" id="KW-0812">Transmembrane</keyword>
<feature type="transmembrane region" description="Helical" evidence="9">
    <location>
        <begin position="312"/>
        <end position="333"/>
    </location>
</feature>
<evidence type="ECO:0000256" key="9">
    <source>
        <dbReference type="SAM" id="Phobius"/>
    </source>
</evidence>
<evidence type="ECO:0000256" key="5">
    <source>
        <dbReference type="ARBA" id="ARBA00022989"/>
    </source>
</evidence>
<dbReference type="EMBL" id="AOSG01000001">
    <property type="protein sequence ID" value="EOR72840.1"/>
    <property type="molecule type" value="Genomic_DNA"/>
</dbReference>
<evidence type="ECO:0000313" key="10">
    <source>
        <dbReference type="EMBL" id="EOR72840.1"/>
    </source>
</evidence>
<evidence type="ECO:0000256" key="4">
    <source>
        <dbReference type="ARBA" id="ARBA00022692"/>
    </source>
</evidence>
<feature type="transmembrane region" description="Helical" evidence="9">
    <location>
        <begin position="98"/>
        <end position="117"/>
    </location>
</feature>
<dbReference type="RefSeq" id="WP_011293513.1">
    <property type="nucleotide sequence ID" value="NZ_AOSG01000001.1"/>
</dbReference>
<proteinExistence type="inferred from homology"/>
<keyword evidence="6 9" id="KW-0472">Membrane</keyword>
<feature type="transmembrane region" description="Helical" evidence="9">
    <location>
        <begin position="248"/>
        <end position="269"/>
    </location>
</feature>
<feature type="transmembrane region" description="Helical" evidence="9">
    <location>
        <begin position="208"/>
        <end position="236"/>
    </location>
</feature>
<evidence type="ECO:0000256" key="7">
    <source>
        <dbReference type="ARBA" id="ARBA00024033"/>
    </source>
</evidence>
<dbReference type="Proteomes" id="UP000014184">
    <property type="component" value="Unassembled WGS sequence"/>
</dbReference>
<evidence type="ECO:0000313" key="11">
    <source>
        <dbReference type="Proteomes" id="UP000014184"/>
    </source>
</evidence>
<sequence length="456" mass="49354">MTSSPHRSEETGLQGADSGTVGAPAVSAPRPADWVWLVVLGVGGALLGYLGKARCRFGGAWLDGTQYPALCYTDVFPLYYRDELDTGAIPYLDIPVEYPVLTGGLMYVLSRAVSWLPDSLTRGYGYFDATALVMGVCLVATVVCVGWLVGRGGVTATRRVFHSRAALRAGAFVALVPAAVLTFAINWDLLAVALAAGGLVCYAKDRLWAAGALIGLAVAAKFYPFLFFGPLFVLMVRDLVRERAGREAVARFAVPLGGALLAWAAVNLPVYLASPEGWSTFFTFSQERGADWGSVYYVLGMLELFPSGDREMVNLVGTTALLVCCVGIAALTWFAPRRPPVEQLIFLVVAAFLLTNKVWSPQFVLWLLPLAVLAWPRRRGLQPFAVVLFVLWQLAEVGYIVGVWHYLWAHQNPMMGVGIEFETYAVAVFGRMLSLLAVGVLVVVDSVTSRSAVLDN</sequence>
<dbReference type="GO" id="GO:0005886">
    <property type="term" value="C:plasma membrane"/>
    <property type="evidence" value="ECO:0007669"/>
    <property type="project" value="UniProtKB-SubCell"/>
</dbReference>
<feature type="region of interest" description="Disordered" evidence="8">
    <location>
        <begin position="1"/>
        <end position="24"/>
    </location>
</feature>
<dbReference type="InterPro" id="IPR018584">
    <property type="entry name" value="GT87"/>
</dbReference>
<feature type="transmembrane region" description="Helical" evidence="9">
    <location>
        <begin position="171"/>
        <end position="196"/>
    </location>
</feature>
<feature type="transmembrane region" description="Helical" evidence="9">
    <location>
        <begin position="34"/>
        <end position="51"/>
    </location>
</feature>
<dbReference type="AlphaFoldDB" id="A0A9P2WS35"/>
<feature type="compositionally biased region" description="Basic and acidic residues" evidence="8">
    <location>
        <begin position="1"/>
        <end position="10"/>
    </location>
</feature>
<accession>A0A9P2WS35</accession>
<reference evidence="10 11" key="1">
    <citation type="journal article" date="2013" name="Genome Announc.">
        <title>Draft Genome Sequence of the Lignocellulose Decomposer Thermobifida fusca Strain TM51.</title>
        <authorList>
            <person name="Toth A."/>
            <person name="Barna T."/>
            <person name="Nagy I."/>
            <person name="Horvath B."/>
            <person name="Nagy I."/>
            <person name="Tancsics A."/>
            <person name="Kriszt B."/>
            <person name="Baka E."/>
            <person name="Fekete C."/>
            <person name="Kukolya J."/>
        </authorList>
    </citation>
    <scope>NUCLEOTIDE SEQUENCE [LARGE SCALE GENOMIC DNA]</scope>
    <source>
        <strain evidence="10 11">TM51</strain>
    </source>
</reference>
<dbReference type="PIRSF" id="PIRSF010361">
    <property type="entry name" value="UCP010361"/>
    <property type="match status" value="1"/>
</dbReference>
<evidence type="ECO:0000256" key="6">
    <source>
        <dbReference type="ARBA" id="ARBA00023136"/>
    </source>
</evidence>
<feature type="transmembrane region" description="Helical" evidence="9">
    <location>
        <begin position="424"/>
        <end position="444"/>
    </location>
</feature>
<evidence type="ECO:0000256" key="1">
    <source>
        <dbReference type="ARBA" id="ARBA00004651"/>
    </source>
</evidence>
<organism evidence="10 11">
    <name type="scientific">Thermobifida fusca TM51</name>
    <dbReference type="NCBI Taxonomy" id="1169414"/>
    <lineage>
        <taxon>Bacteria</taxon>
        <taxon>Bacillati</taxon>
        <taxon>Actinomycetota</taxon>
        <taxon>Actinomycetes</taxon>
        <taxon>Streptosporangiales</taxon>
        <taxon>Nocardiopsidaceae</taxon>
        <taxon>Thermobifida</taxon>
    </lineage>
</organism>
<gene>
    <name evidence="10" type="ORF">TM51_00220</name>
</gene>
<dbReference type="GO" id="GO:0016758">
    <property type="term" value="F:hexosyltransferase activity"/>
    <property type="evidence" value="ECO:0007669"/>
    <property type="project" value="InterPro"/>
</dbReference>
<dbReference type="Pfam" id="PF09594">
    <property type="entry name" value="GT87"/>
    <property type="match status" value="1"/>
</dbReference>
<keyword evidence="5 9" id="KW-1133">Transmembrane helix</keyword>
<feature type="transmembrane region" description="Helical" evidence="9">
    <location>
        <begin position="384"/>
        <end position="404"/>
    </location>
</feature>
<keyword evidence="3" id="KW-0808">Transferase</keyword>
<feature type="transmembrane region" description="Helical" evidence="9">
    <location>
        <begin position="345"/>
        <end position="372"/>
    </location>
</feature>
<evidence type="ECO:0000256" key="2">
    <source>
        <dbReference type="ARBA" id="ARBA00022475"/>
    </source>
</evidence>
<feature type="transmembrane region" description="Helical" evidence="9">
    <location>
        <begin position="129"/>
        <end position="150"/>
    </location>
</feature>
<evidence type="ECO:0000256" key="8">
    <source>
        <dbReference type="SAM" id="MobiDB-lite"/>
    </source>
</evidence>
<protein>
    <recommendedName>
        <fullName evidence="12">DUF2029 domain-containing protein</fullName>
    </recommendedName>
</protein>